<organism evidence="2 3">
    <name type="scientific">Scophthalmus maximus</name>
    <name type="common">Turbot</name>
    <name type="synonym">Psetta maxima</name>
    <dbReference type="NCBI Taxonomy" id="52904"/>
    <lineage>
        <taxon>Eukaryota</taxon>
        <taxon>Metazoa</taxon>
        <taxon>Chordata</taxon>
        <taxon>Craniata</taxon>
        <taxon>Vertebrata</taxon>
        <taxon>Euteleostomi</taxon>
        <taxon>Actinopterygii</taxon>
        <taxon>Neopterygii</taxon>
        <taxon>Teleostei</taxon>
        <taxon>Neoteleostei</taxon>
        <taxon>Acanthomorphata</taxon>
        <taxon>Carangaria</taxon>
        <taxon>Pleuronectiformes</taxon>
        <taxon>Pleuronectoidei</taxon>
        <taxon>Scophthalmidae</taxon>
        <taxon>Scophthalmus</taxon>
    </lineage>
</organism>
<reference evidence="2 3" key="1">
    <citation type="submission" date="2017-12" db="EMBL/GenBank/DDBJ databases">
        <title>Integrating genomic resources of turbot (Scophthalmus maximus) in depth evaluation of genetic and physical mapping variation across individuals.</title>
        <authorList>
            <person name="Martinez P."/>
        </authorList>
    </citation>
    <scope>NUCLEOTIDE SEQUENCE [LARGE SCALE GENOMIC DNA]</scope>
</reference>
<accession>A0A2U9BUM1</accession>
<evidence type="ECO:0000313" key="2">
    <source>
        <dbReference type="EMBL" id="AWP07603.1"/>
    </source>
</evidence>
<evidence type="ECO:0000256" key="1">
    <source>
        <dbReference type="SAM" id="MobiDB-lite"/>
    </source>
</evidence>
<dbReference type="EMBL" id="CP026251">
    <property type="protein sequence ID" value="AWP07603.1"/>
    <property type="molecule type" value="Genomic_DNA"/>
</dbReference>
<gene>
    <name evidence="2" type="ORF">SMAX5B_000772</name>
</gene>
<sequence length="58" mass="6558">MKIMISRSVVFRRPGRSDRTNSDVRKAVNSQDDFTPKSEKDAQLPVALTTSVHTETPR</sequence>
<protein>
    <submittedName>
        <fullName evidence="2">Uncharacterized protein</fullName>
    </submittedName>
</protein>
<feature type="compositionally biased region" description="Polar residues" evidence="1">
    <location>
        <begin position="48"/>
        <end position="58"/>
    </location>
</feature>
<feature type="compositionally biased region" description="Basic and acidic residues" evidence="1">
    <location>
        <begin position="15"/>
        <end position="26"/>
    </location>
</feature>
<dbReference type="AlphaFoldDB" id="A0A2U9BUM1"/>
<proteinExistence type="predicted"/>
<feature type="region of interest" description="Disordered" evidence="1">
    <location>
        <begin position="1"/>
        <end position="58"/>
    </location>
</feature>
<keyword evidence="3" id="KW-1185">Reference proteome</keyword>
<evidence type="ECO:0000313" key="3">
    <source>
        <dbReference type="Proteomes" id="UP000246464"/>
    </source>
</evidence>
<dbReference type="Proteomes" id="UP000246464">
    <property type="component" value="Chromosome 9"/>
</dbReference>
<name>A0A2U9BUM1_SCOMX</name>